<dbReference type="InterPro" id="IPR015510">
    <property type="entry name" value="PGRP"/>
</dbReference>
<protein>
    <submittedName>
        <fullName evidence="4">N-acetylmuramoyl-L-alanine amidase</fullName>
    </submittedName>
</protein>
<evidence type="ECO:0000313" key="4">
    <source>
        <dbReference type="EMBL" id="MBK1809421.1"/>
    </source>
</evidence>
<dbReference type="InterPro" id="IPR006619">
    <property type="entry name" value="PGRP_domain_met/bac"/>
</dbReference>
<keyword evidence="5" id="KW-1185">Reference proteome</keyword>
<dbReference type="PANTHER" id="PTHR11022:SF41">
    <property type="entry name" value="PEPTIDOGLYCAN-RECOGNITION PROTEIN LC-RELATED"/>
    <property type="match status" value="1"/>
</dbReference>
<dbReference type="Pfam" id="PF01510">
    <property type="entry name" value="Amidase_2"/>
    <property type="match status" value="1"/>
</dbReference>
<proteinExistence type="inferred from homology"/>
<dbReference type="CDD" id="cd06583">
    <property type="entry name" value="PGRP"/>
    <property type="match status" value="1"/>
</dbReference>
<dbReference type="SUPFAM" id="SSF55846">
    <property type="entry name" value="N-acetylmuramoyl-L-alanine amidase-like"/>
    <property type="match status" value="1"/>
</dbReference>
<evidence type="ECO:0000259" key="3">
    <source>
        <dbReference type="SMART" id="SM00701"/>
    </source>
</evidence>
<dbReference type="InterPro" id="IPR002502">
    <property type="entry name" value="Amidase_domain"/>
</dbReference>
<dbReference type="EMBL" id="JAENHN010000006">
    <property type="protein sequence ID" value="MBK1809421.1"/>
    <property type="molecule type" value="Genomic_DNA"/>
</dbReference>
<dbReference type="SMART" id="SM00701">
    <property type="entry name" value="PGRP"/>
    <property type="match status" value="1"/>
</dbReference>
<name>A0ABS1EJ81_9CLOT</name>
<sequence length="298" mass="33822">MNIIESQLNWNGDFVKGENKPSKIVLHHAEATKCTVYDIHNWHLARGWAGIGYHYLVRKDGTIYRGRKEDWRGSHCPSANFNSIGVCFEGSYMLEDMPQAQLNSGLELIKDIKSRYRNMNIYGHKEIYQTSCPGDKFPLEAMKNQTISSQVIAATPSEQSTIVQAQFTYPNNARIQGDWFYVRDKDGNVIPGRRVDDGDSITVLNVFFTKQLVEIEYPTPSGIRKGYITNSRLIKYLAPYNWQNNSREVSTYDVPNGVLIGSLGANEKATLLYKVGDWAHVVYTTVKGEFTKSGYIKV</sequence>
<evidence type="ECO:0000259" key="2">
    <source>
        <dbReference type="SMART" id="SM00644"/>
    </source>
</evidence>
<dbReference type="Proteomes" id="UP000596739">
    <property type="component" value="Unassembled WGS sequence"/>
</dbReference>
<dbReference type="Gene3D" id="3.40.80.10">
    <property type="entry name" value="Peptidoglycan recognition protein-like"/>
    <property type="match status" value="1"/>
</dbReference>
<feature type="domain" description="N-acetylmuramoyl-L-alanine amidase" evidence="2">
    <location>
        <begin position="9"/>
        <end position="134"/>
    </location>
</feature>
<reference evidence="5" key="1">
    <citation type="submission" date="2021-01" db="EMBL/GenBank/DDBJ databases">
        <title>Genome public.</title>
        <authorList>
            <person name="Liu C."/>
            <person name="Sun Q."/>
        </authorList>
    </citation>
    <scope>NUCLEOTIDE SEQUENCE [LARGE SCALE GENOMIC DNA]</scope>
    <source>
        <strain evidence="5">YIM B02505</strain>
    </source>
</reference>
<dbReference type="InterPro" id="IPR036505">
    <property type="entry name" value="Amidase/PGRP_sf"/>
</dbReference>
<comment type="similarity">
    <text evidence="1">Belongs to the N-acetylmuramoyl-L-alanine amidase 2 family.</text>
</comment>
<organism evidence="4 5">
    <name type="scientific">Clostridium yunnanense</name>
    <dbReference type="NCBI Taxonomy" id="2800325"/>
    <lineage>
        <taxon>Bacteria</taxon>
        <taxon>Bacillati</taxon>
        <taxon>Bacillota</taxon>
        <taxon>Clostridia</taxon>
        <taxon>Eubacteriales</taxon>
        <taxon>Clostridiaceae</taxon>
        <taxon>Clostridium</taxon>
    </lineage>
</organism>
<dbReference type="RefSeq" id="WP_200265959.1">
    <property type="nucleotide sequence ID" value="NZ_JAENHN010000006.1"/>
</dbReference>
<gene>
    <name evidence="4" type="ORF">JHL18_02005</name>
</gene>
<evidence type="ECO:0000256" key="1">
    <source>
        <dbReference type="ARBA" id="ARBA00007553"/>
    </source>
</evidence>
<evidence type="ECO:0000313" key="5">
    <source>
        <dbReference type="Proteomes" id="UP000596739"/>
    </source>
</evidence>
<dbReference type="SMART" id="SM00644">
    <property type="entry name" value="Ami_2"/>
    <property type="match status" value="1"/>
</dbReference>
<dbReference type="PANTHER" id="PTHR11022">
    <property type="entry name" value="PEPTIDOGLYCAN RECOGNITION PROTEIN"/>
    <property type="match status" value="1"/>
</dbReference>
<comment type="caution">
    <text evidence="4">The sequence shown here is derived from an EMBL/GenBank/DDBJ whole genome shotgun (WGS) entry which is preliminary data.</text>
</comment>
<feature type="domain" description="Peptidoglycan recognition protein family" evidence="3">
    <location>
        <begin position="2"/>
        <end position="128"/>
    </location>
</feature>
<accession>A0ABS1EJ81</accession>